<evidence type="ECO:0000313" key="7">
    <source>
        <dbReference type="Proteomes" id="UP001476247"/>
    </source>
</evidence>
<organism evidence="6 7">
    <name type="scientific">Helicostylum pulchrum</name>
    <dbReference type="NCBI Taxonomy" id="562976"/>
    <lineage>
        <taxon>Eukaryota</taxon>
        <taxon>Fungi</taxon>
        <taxon>Fungi incertae sedis</taxon>
        <taxon>Mucoromycota</taxon>
        <taxon>Mucoromycotina</taxon>
        <taxon>Mucoromycetes</taxon>
        <taxon>Mucorales</taxon>
        <taxon>Mucorineae</taxon>
        <taxon>Mucoraceae</taxon>
        <taxon>Helicostylum</taxon>
    </lineage>
</organism>
<protein>
    <submittedName>
        <fullName evidence="6">Uncharacterized protein</fullName>
    </submittedName>
</protein>
<dbReference type="InterPro" id="IPR003593">
    <property type="entry name" value="AAA+_ATPase"/>
</dbReference>
<evidence type="ECO:0000259" key="5">
    <source>
        <dbReference type="SMART" id="SM01086"/>
    </source>
</evidence>
<feature type="domain" description="Clp ATPase C-terminal" evidence="5">
    <location>
        <begin position="451"/>
        <end position="545"/>
    </location>
</feature>
<evidence type="ECO:0000259" key="4">
    <source>
        <dbReference type="SMART" id="SM00382"/>
    </source>
</evidence>
<dbReference type="Gene3D" id="1.10.8.60">
    <property type="match status" value="1"/>
</dbReference>
<sequence>MYRHSKNFVRLYSKVNLLGTKPVNTFLLRRSYNTEYTEGTHHVPTNPLDELLSHLESTKVSDPRTIVKHLNDYVIGQDTAKKTLAVAVFNHYNRVRSNLIYQHELQQQESENIDNYNDSKPHAEHHHPALPSEYYTTNTPIQSVGPDLVPAERMPSYDKWSQRRNWENPPSTTSSSTSPRSSSSKVAAGAAGDKKKAQPTTKVVDDGTVYDKSNVMLIGPTGSGKTLLARTLAQVLQVPFSMSDATPFTQAGYVGEDVELVIQRLLQACDYDVKKAETGIVFIDEIDKISRRSDSMSASRDVSGEGVQQSLLRMLEGTIINVTDKSGGNGQQNNKRNGMPGSSIGNGQAGGNTGGKGETYAVDTSNILFILSGAFVGLDRTIQDRMAKGSIGFNALIRSTEDDKMELPSNNGIKNEVYNPLSLTEPADLVKYGLIPEFVGRLPVISSVNNLSVDDLVRVLTEPKNSLLKQYQGLFQLSQVDLRFSKAALRKIAELALEKKTGARGLRRIMENLLLDPMYETPSSCVKQVIINSKVVGNEKKAIYLGKDQRHLGDKIIAVDDGEDLNNNETLREVTVM</sequence>
<dbReference type="Pfam" id="PF10431">
    <property type="entry name" value="ClpB_D2-small"/>
    <property type="match status" value="1"/>
</dbReference>
<dbReference type="InterPro" id="IPR027417">
    <property type="entry name" value="P-loop_NTPase"/>
</dbReference>
<dbReference type="InterPro" id="IPR019489">
    <property type="entry name" value="Clp_ATPase_C"/>
</dbReference>
<feature type="domain" description="AAA+ ATPase" evidence="4">
    <location>
        <begin position="211"/>
        <end position="387"/>
    </location>
</feature>
<dbReference type="InterPro" id="IPR050052">
    <property type="entry name" value="ATP-dep_Clp_protease_ClpX"/>
</dbReference>
<evidence type="ECO:0000256" key="2">
    <source>
        <dbReference type="ARBA" id="ARBA00022840"/>
    </source>
</evidence>
<comment type="caution">
    <text evidence="6">The sequence shown here is derived from an EMBL/GenBank/DDBJ whole genome shotgun (WGS) entry which is preliminary data.</text>
</comment>
<evidence type="ECO:0000256" key="3">
    <source>
        <dbReference type="SAM" id="MobiDB-lite"/>
    </source>
</evidence>
<name>A0ABP9Y550_9FUNG</name>
<keyword evidence="1" id="KW-0547">Nucleotide-binding</keyword>
<dbReference type="Pfam" id="PF07724">
    <property type="entry name" value="AAA_2"/>
    <property type="match status" value="1"/>
</dbReference>
<evidence type="ECO:0000256" key="1">
    <source>
        <dbReference type="ARBA" id="ARBA00022741"/>
    </source>
</evidence>
<feature type="region of interest" description="Disordered" evidence="3">
    <location>
        <begin position="322"/>
        <end position="357"/>
    </location>
</feature>
<feature type="region of interest" description="Disordered" evidence="3">
    <location>
        <begin position="114"/>
        <end position="201"/>
    </location>
</feature>
<keyword evidence="7" id="KW-1185">Reference proteome</keyword>
<dbReference type="PANTHER" id="PTHR48102:SF7">
    <property type="entry name" value="ATP-DEPENDENT CLP PROTEASE ATP-BINDING SUBUNIT CLPX-LIKE, MITOCHONDRIAL"/>
    <property type="match status" value="1"/>
</dbReference>
<dbReference type="PANTHER" id="PTHR48102">
    <property type="entry name" value="ATP-DEPENDENT CLP PROTEASE ATP-BINDING SUBUNIT CLPX-LIKE, MITOCHONDRIAL-RELATED"/>
    <property type="match status" value="1"/>
</dbReference>
<dbReference type="EMBL" id="BAABUJ010000021">
    <property type="protein sequence ID" value="GAA5802114.1"/>
    <property type="molecule type" value="Genomic_DNA"/>
</dbReference>
<dbReference type="InterPro" id="IPR003959">
    <property type="entry name" value="ATPase_AAA_core"/>
</dbReference>
<evidence type="ECO:0000313" key="6">
    <source>
        <dbReference type="EMBL" id="GAA5802114.1"/>
    </source>
</evidence>
<dbReference type="SMART" id="SM01086">
    <property type="entry name" value="ClpB_D2-small"/>
    <property type="match status" value="1"/>
</dbReference>
<feature type="compositionally biased region" description="Gly residues" evidence="3">
    <location>
        <begin position="347"/>
        <end position="357"/>
    </location>
</feature>
<reference evidence="6 7" key="1">
    <citation type="submission" date="2024-04" db="EMBL/GenBank/DDBJ databases">
        <title>genome sequences of Mucor flavus KT1a and Helicostylum pulchrum KT1b strains isolation_sourced from the surface of a dry-aged beef.</title>
        <authorList>
            <person name="Toyotome T."/>
            <person name="Hosono M."/>
            <person name="Torimaru M."/>
            <person name="Fukuda K."/>
            <person name="Mikami N."/>
        </authorList>
    </citation>
    <scope>NUCLEOTIDE SEQUENCE [LARGE SCALE GENOMIC DNA]</scope>
    <source>
        <strain evidence="6 7">KT1b</strain>
    </source>
</reference>
<dbReference type="SMART" id="SM00382">
    <property type="entry name" value="AAA"/>
    <property type="match status" value="1"/>
</dbReference>
<keyword evidence="2" id="KW-0067">ATP-binding</keyword>
<feature type="compositionally biased region" description="Low complexity" evidence="3">
    <location>
        <begin position="169"/>
        <end position="191"/>
    </location>
</feature>
<proteinExistence type="predicted"/>
<dbReference type="Proteomes" id="UP001476247">
    <property type="component" value="Unassembled WGS sequence"/>
</dbReference>
<accession>A0ABP9Y550</accession>
<gene>
    <name evidence="6" type="ORF">HPULCUR_007575</name>
</gene>
<dbReference type="SUPFAM" id="SSF52540">
    <property type="entry name" value="P-loop containing nucleoside triphosphate hydrolases"/>
    <property type="match status" value="1"/>
</dbReference>
<dbReference type="Gene3D" id="3.40.50.300">
    <property type="entry name" value="P-loop containing nucleotide triphosphate hydrolases"/>
    <property type="match status" value="1"/>
</dbReference>